<evidence type="ECO:0000313" key="1">
    <source>
        <dbReference type="EMBL" id="KAK7499441.1"/>
    </source>
</evidence>
<comment type="caution">
    <text evidence="1">The sequence shown here is derived from an EMBL/GenBank/DDBJ whole genome shotgun (WGS) entry which is preliminary data.</text>
</comment>
<dbReference type="EMBL" id="JACVVK020000044">
    <property type="protein sequence ID" value="KAK7499441.1"/>
    <property type="molecule type" value="Genomic_DNA"/>
</dbReference>
<dbReference type="Proteomes" id="UP001519460">
    <property type="component" value="Unassembled WGS sequence"/>
</dbReference>
<gene>
    <name evidence="1" type="ORF">BaRGS_00009416</name>
</gene>
<accession>A0ABD0LJS3</accession>
<protein>
    <submittedName>
        <fullName evidence="1">Uncharacterized protein</fullName>
    </submittedName>
</protein>
<dbReference type="AlphaFoldDB" id="A0ABD0LJS3"/>
<evidence type="ECO:0000313" key="2">
    <source>
        <dbReference type="Proteomes" id="UP001519460"/>
    </source>
</evidence>
<organism evidence="1 2">
    <name type="scientific">Batillaria attramentaria</name>
    <dbReference type="NCBI Taxonomy" id="370345"/>
    <lineage>
        <taxon>Eukaryota</taxon>
        <taxon>Metazoa</taxon>
        <taxon>Spiralia</taxon>
        <taxon>Lophotrochozoa</taxon>
        <taxon>Mollusca</taxon>
        <taxon>Gastropoda</taxon>
        <taxon>Caenogastropoda</taxon>
        <taxon>Sorbeoconcha</taxon>
        <taxon>Cerithioidea</taxon>
        <taxon>Batillariidae</taxon>
        <taxon>Batillaria</taxon>
    </lineage>
</organism>
<keyword evidence="2" id="KW-1185">Reference proteome</keyword>
<feature type="non-terminal residue" evidence="1">
    <location>
        <position position="1"/>
    </location>
</feature>
<feature type="non-terminal residue" evidence="1">
    <location>
        <position position="149"/>
    </location>
</feature>
<sequence length="149" mass="15812">KQAAAAASVRQAPSVGLRPTVTARPVAKPDRGTRAMPTGTTFYVSGCMTAPVVVIDRETEAVQPFRRADHYFSSDSSSSALQPFFFSPSFSAAERNQISVTISQASPNDTESEAGETSAIVVYVTCGQGPRVDISQTRVGALEQRVGQK</sequence>
<proteinExistence type="predicted"/>
<name>A0ABD0LJS3_9CAEN</name>
<reference evidence="1 2" key="1">
    <citation type="journal article" date="2023" name="Sci. Data">
        <title>Genome assembly of the Korean intertidal mud-creeper Batillaria attramentaria.</title>
        <authorList>
            <person name="Patra A.K."/>
            <person name="Ho P.T."/>
            <person name="Jun S."/>
            <person name="Lee S.J."/>
            <person name="Kim Y."/>
            <person name="Won Y.J."/>
        </authorList>
    </citation>
    <scope>NUCLEOTIDE SEQUENCE [LARGE SCALE GENOMIC DNA]</scope>
    <source>
        <strain evidence="1">Wonlab-2016</strain>
    </source>
</reference>